<evidence type="ECO:0000259" key="3">
    <source>
        <dbReference type="Pfam" id="PF26056"/>
    </source>
</evidence>
<feature type="compositionally biased region" description="Low complexity" evidence="1">
    <location>
        <begin position="180"/>
        <end position="204"/>
    </location>
</feature>
<reference evidence="4 5" key="1">
    <citation type="journal article" date="2010" name="J. Bacteriol.">
        <title>Biochemical characterization of a novel indole prenyltransferase from Streptomyces sp. SN-593.</title>
        <authorList>
            <person name="Takahashi S."/>
            <person name="Takagi H."/>
            <person name="Toyoda A."/>
            <person name="Uramoto M."/>
            <person name="Nogawa T."/>
            <person name="Ueki M."/>
            <person name="Sakaki Y."/>
            <person name="Osada H."/>
        </authorList>
    </citation>
    <scope>NUCLEOTIDE SEQUENCE [LARGE SCALE GENOMIC DNA]</scope>
    <source>
        <strain evidence="4 5">SN-593</strain>
    </source>
</reference>
<feature type="compositionally biased region" description="Pro residues" evidence="1">
    <location>
        <begin position="37"/>
        <end position="51"/>
    </location>
</feature>
<dbReference type="PRINTS" id="PR01217">
    <property type="entry name" value="PRICHEXTENSN"/>
</dbReference>
<proteinExistence type="predicted"/>
<dbReference type="InterPro" id="IPR058330">
    <property type="entry name" value="DUF8017"/>
</dbReference>
<protein>
    <recommendedName>
        <fullName evidence="3">DUF8017 domain-containing protein</fullName>
    </recommendedName>
</protein>
<feature type="compositionally biased region" description="Low complexity" evidence="1">
    <location>
        <begin position="52"/>
        <end position="64"/>
    </location>
</feature>
<keyword evidence="2" id="KW-0812">Transmembrane</keyword>
<reference evidence="4 5" key="4">
    <citation type="journal article" date="2020" name="Sci. Rep.">
        <title>beta-carboline chemical signals induce reveromycin production through a LuxR family regulator in Streptomyces sp. SN-593.</title>
        <authorList>
            <person name="Panthee S."/>
            <person name="Kito N."/>
            <person name="Hayashi T."/>
            <person name="Shimizu T."/>
            <person name="Ishikawa J."/>
            <person name="Hamamoto H."/>
            <person name="Osada H."/>
            <person name="Takahashi S."/>
        </authorList>
    </citation>
    <scope>NUCLEOTIDE SEQUENCE [LARGE SCALE GENOMIC DNA]</scope>
    <source>
        <strain evidence="4 5">SN-593</strain>
    </source>
</reference>
<accession>A0A7U3UMR8</accession>
<evidence type="ECO:0000256" key="2">
    <source>
        <dbReference type="SAM" id="Phobius"/>
    </source>
</evidence>
<dbReference type="AlphaFoldDB" id="A0A7U3UMR8"/>
<evidence type="ECO:0000256" key="1">
    <source>
        <dbReference type="SAM" id="MobiDB-lite"/>
    </source>
</evidence>
<dbReference type="RefSeq" id="WP_202231941.1">
    <property type="nucleotide sequence ID" value="NZ_AP018365.1"/>
</dbReference>
<name>A0A7U3UMR8_9ACTN</name>
<feature type="domain" description="DUF8017" evidence="3">
    <location>
        <begin position="218"/>
        <end position="408"/>
    </location>
</feature>
<organism evidence="4 5">
    <name type="scientific">Actinacidiphila reveromycinica</name>
    <dbReference type="NCBI Taxonomy" id="659352"/>
    <lineage>
        <taxon>Bacteria</taxon>
        <taxon>Bacillati</taxon>
        <taxon>Actinomycetota</taxon>
        <taxon>Actinomycetes</taxon>
        <taxon>Kitasatosporales</taxon>
        <taxon>Streptomycetaceae</taxon>
        <taxon>Actinacidiphila</taxon>
    </lineage>
</organism>
<dbReference type="Pfam" id="PF26056">
    <property type="entry name" value="DUF8017"/>
    <property type="match status" value="1"/>
</dbReference>
<feature type="region of interest" description="Disordered" evidence="1">
    <location>
        <begin position="1"/>
        <end position="143"/>
    </location>
</feature>
<feature type="compositionally biased region" description="Low complexity" evidence="1">
    <location>
        <begin position="92"/>
        <end position="125"/>
    </location>
</feature>
<keyword evidence="5" id="KW-1185">Reference proteome</keyword>
<dbReference type="EMBL" id="AP018365">
    <property type="protein sequence ID" value="BBA95399.1"/>
    <property type="molecule type" value="Genomic_DNA"/>
</dbReference>
<feature type="compositionally biased region" description="Low complexity" evidence="1">
    <location>
        <begin position="23"/>
        <end position="36"/>
    </location>
</feature>
<keyword evidence="2" id="KW-0472">Membrane</keyword>
<reference evidence="4 5" key="3">
    <citation type="journal article" date="2011" name="Nat. Chem. Biol.">
        <title>Reveromycin A biosynthesis uses RevG and RevJ for stereospecific spiroacetal formation.</title>
        <authorList>
            <person name="Takahashi S."/>
            <person name="Toyoda A."/>
            <person name="Sekiyama Y."/>
            <person name="Takagi H."/>
            <person name="Nogawa T."/>
            <person name="Uramoto M."/>
            <person name="Suzuki R."/>
            <person name="Koshino H."/>
            <person name="Kumano T."/>
            <person name="Panthee S."/>
            <person name="Dairi T."/>
            <person name="Ishikawa J."/>
            <person name="Ikeda H."/>
            <person name="Sakaki Y."/>
            <person name="Osada H."/>
        </authorList>
    </citation>
    <scope>NUCLEOTIDE SEQUENCE [LARGE SCALE GENOMIC DNA]</scope>
    <source>
        <strain evidence="4 5">SN-593</strain>
    </source>
</reference>
<dbReference type="Proteomes" id="UP000595703">
    <property type="component" value="Chromosome"/>
</dbReference>
<dbReference type="KEGG" id="arev:RVR_239"/>
<evidence type="ECO:0000313" key="4">
    <source>
        <dbReference type="EMBL" id="BBA95399.1"/>
    </source>
</evidence>
<gene>
    <name evidence="4" type="ORF">RVR_239</name>
</gene>
<reference evidence="4 5" key="2">
    <citation type="journal article" date="2011" name="J. Antibiot.">
        <title>Furaquinocins I and J: novel polyketide isoprenoid hybrid compounds from Streptomyces reveromyceticus SN-593.</title>
        <authorList>
            <person name="Panthee S."/>
            <person name="Takahashi S."/>
            <person name="Takagi H."/>
            <person name="Nogawa T."/>
            <person name="Oowada E."/>
            <person name="Uramoto M."/>
            <person name="Osada H."/>
        </authorList>
    </citation>
    <scope>NUCLEOTIDE SEQUENCE [LARGE SCALE GENOMIC DNA]</scope>
    <source>
        <strain evidence="4 5">SN-593</strain>
    </source>
</reference>
<keyword evidence="2" id="KW-1133">Transmembrane helix</keyword>
<sequence>MWPGDQQHGGEQYPQGGPPQNPHQPQQPQAQPQGQPQQPPQAPYGYPPNPYAQPGYPQQPGYQQPTPPPAPPYGQSAPTPPYGGQQPAPDNPYAQPGYPQAQPGQPGQPAGGYPTPQSWGPTVPGAPGGPGGPGGRPPGKDNRKLTIGIAITASLAVIAAVAVGAVYFTGDHDKKDDAKGPATPTATTPAKPTATPSPTDTATGTDDDNPRNGGTEIKPVIPGWKVVRRDQRNVAFDVPPDWTVDSQGMSIGFSDDKGDPEVIMGAPAYYKQAWCKSSDGEADRAAVGTKGGSGAKSLKEAADNEAEAWAYWAYQDKGKGTFSKAKDSKAFTNSHGISGWQSEATATNVVKANKCVPPSGIAYTVAWKDPSQTTPTPVVWVLYADTGVSDQLSQSVVDKIKSTIRPLETS</sequence>
<feature type="region of interest" description="Disordered" evidence="1">
    <location>
        <begin position="172"/>
        <end position="218"/>
    </location>
</feature>
<feature type="transmembrane region" description="Helical" evidence="2">
    <location>
        <begin position="145"/>
        <end position="168"/>
    </location>
</feature>
<evidence type="ECO:0000313" key="5">
    <source>
        <dbReference type="Proteomes" id="UP000595703"/>
    </source>
</evidence>